<dbReference type="SUPFAM" id="SSF74653">
    <property type="entry name" value="TolA/TonB C-terminal domain"/>
    <property type="match status" value="1"/>
</dbReference>
<dbReference type="RefSeq" id="WP_141176795.1">
    <property type="nucleotide sequence ID" value="NZ_JBHUFX010000005.1"/>
</dbReference>
<name>A0A506V7D7_9GAMM</name>
<dbReference type="Gene3D" id="3.30.1150.10">
    <property type="match status" value="1"/>
</dbReference>
<feature type="chain" id="PRO_5021390965" description="Colicin transporter" evidence="1">
    <location>
        <begin position="23"/>
        <end position="121"/>
    </location>
</feature>
<gene>
    <name evidence="2" type="ORF">FKM52_14015</name>
</gene>
<dbReference type="EMBL" id="VHQI01000008">
    <property type="protein sequence ID" value="TPW41362.1"/>
    <property type="molecule type" value="Genomic_DNA"/>
</dbReference>
<comment type="caution">
    <text evidence="2">The sequence shown here is derived from an EMBL/GenBank/DDBJ whole genome shotgun (WGS) entry which is preliminary data.</text>
</comment>
<proteinExistence type="predicted"/>
<dbReference type="PROSITE" id="PS51257">
    <property type="entry name" value="PROKAR_LIPOPROTEIN"/>
    <property type="match status" value="1"/>
</dbReference>
<evidence type="ECO:0000313" key="2">
    <source>
        <dbReference type="EMBL" id="TPW41362.1"/>
    </source>
</evidence>
<organism evidence="2 3">
    <name type="scientific">Mixta tenebrionis</name>
    <dbReference type="NCBI Taxonomy" id="2562439"/>
    <lineage>
        <taxon>Bacteria</taxon>
        <taxon>Pseudomonadati</taxon>
        <taxon>Pseudomonadota</taxon>
        <taxon>Gammaproteobacteria</taxon>
        <taxon>Enterobacterales</taxon>
        <taxon>Erwiniaceae</taxon>
        <taxon>Mixta</taxon>
    </lineage>
</organism>
<accession>A0A506V7D7</accession>
<dbReference type="OrthoDB" id="6537719at2"/>
<sequence>MLAFRLASLAAAALLLSACQRAQQPAPDIALRCSGAQQRICSWLSDIQQQVGSRFDRATRYAGQHCDLTIGYDAQRGYQVLRSEGDEPLCLQAWQTFGATATLPPPPPEAPAQFILSFHPQ</sequence>
<keyword evidence="1" id="KW-0732">Signal</keyword>
<reference evidence="2 3" key="1">
    <citation type="submission" date="2019-06" db="EMBL/GenBank/DDBJ databases">
        <authorList>
            <person name="Yang Y."/>
        </authorList>
    </citation>
    <scope>NUCLEOTIDE SEQUENCE [LARGE SCALE GENOMIC DNA]</scope>
    <source>
        <strain evidence="2 3">BIT-26</strain>
    </source>
</reference>
<protein>
    <recommendedName>
        <fullName evidence="4">Colicin transporter</fullName>
    </recommendedName>
</protein>
<dbReference type="AlphaFoldDB" id="A0A506V7D7"/>
<feature type="signal peptide" evidence="1">
    <location>
        <begin position="1"/>
        <end position="22"/>
    </location>
</feature>
<keyword evidence="3" id="KW-1185">Reference proteome</keyword>
<evidence type="ECO:0000256" key="1">
    <source>
        <dbReference type="SAM" id="SignalP"/>
    </source>
</evidence>
<evidence type="ECO:0000313" key="3">
    <source>
        <dbReference type="Proteomes" id="UP000319523"/>
    </source>
</evidence>
<evidence type="ECO:0008006" key="4">
    <source>
        <dbReference type="Google" id="ProtNLM"/>
    </source>
</evidence>
<dbReference type="Proteomes" id="UP000319523">
    <property type="component" value="Unassembled WGS sequence"/>
</dbReference>